<keyword evidence="11" id="KW-1185">Reference proteome</keyword>
<organism evidence="7 11">
    <name type="scientific">Acetivibrio saccincola</name>
    <dbReference type="NCBI Taxonomy" id="1677857"/>
    <lineage>
        <taxon>Bacteria</taxon>
        <taxon>Bacillati</taxon>
        <taxon>Bacillota</taxon>
        <taxon>Clostridia</taxon>
        <taxon>Eubacteriales</taxon>
        <taxon>Oscillospiraceae</taxon>
        <taxon>Acetivibrio</taxon>
    </lineage>
</organism>
<dbReference type="GO" id="GO:0003677">
    <property type="term" value="F:DNA binding"/>
    <property type="evidence" value="ECO:0007669"/>
    <property type="project" value="UniProtKB-UniRule"/>
</dbReference>
<dbReference type="RefSeq" id="WP_101298611.1">
    <property type="nucleotide sequence ID" value="NZ_CP025197.1"/>
</dbReference>
<dbReference type="InterPro" id="IPR001207">
    <property type="entry name" value="Transposase_mutator"/>
</dbReference>
<evidence type="ECO:0000256" key="3">
    <source>
        <dbReference type="ARBA" id="ARBA00022578"/>
    </source>
</evidence>
<evidence type="ECO:0000313" key="7">
    <source>
        <dbReference type="EMBL" id="AUG56187.1"/>
    </source>
</evidence>
<evidence type="ECO:0000313" key="11">
    <source>
        <dbReference type="Proteomes" id="UP000233534"/>
    </source>
</evidence>
<keyword evidence="6" id="KW-0814">Transposable element</keyword>
<protein>
    <recommendedName>
        <fullName evidence="6">Mutator family transposase</fullName>
    </recommendedName>
</protein>
<dbReference type="PANTHER" id="PTHR33217:SF8">
    <property type="entry name" value="MUTATOR FAMILY TRANSPOSASE"/>
    <property type="match status" value="1"/>
</dbReference>
<dbReference type="EMBL" id="NEMB01000003">
    <property type="protein sequence ID" value="PQQ65379.1"/>
    <property type="molecule type" value="Genomic_DNA"/>
</dbReference>
<evidence type="ECO:0000256" key="1">
    <source>
        <dbReference type="ARBA" id="ARBA00002190"/>
    </source>
</evidence>
<comment type="function">
    <text evidence="1 6">Required for the transposition of the insertion element.</text>
</comment>
<gene>
    <name evidence="8" type="ORF">B9R14_00390</name>
    <name evidence="9" type="ORF">B9R14_01810</name>
    <name evidence="10" type="ORF">B9R14_08770</name>
    <name evidence="7" type="ORF">HVS_01085</name>
</gene>
<evidence type="ECO:0000256" key="4">
    <source>
        <dbReference type="ARBA" id="ARBA00023125"/>
    </source>
</evidence>
<proteinExistence type="inferred from homology"/>
<dbReference type="EMBL" id="NEMB01000003">
    <property type="protein sequence ID" value="PQQ66826.1"/>
    <property type="molecule type" value="Genomic_DNA"/>
</dbReference>
<evidence type="ECO:0000256" key="5">
    <source>
        <dbReference type="ARBA" id="ARBA00023172"/>
    </source>
</evidence>
<evidence type="ECO:0000256" key="6">
    <source>
        <dbReference type="RuleBase" id="RU365089"/>
    </source>
</evidence>
<keyword evidence="4 6" id="KW-0238">DNA-binding</keyword>
<evidence type="ECO:0000256" key="2">
    <source>
        <dbReference type="ARBA" id="ARBA00010961"/>
    </source>
</evidence>
<dbReference type="Proteomes" id="UP000239720">
    <property type="component" value="Unassembled WGS sequence"/>
</dbReference>
<dbReference type="Pfam" id="PF00872">
    <property type="entry name" value="Transposase_mut"/>
    <property type="match status" value="1"/>
</dbReference>
<evidence type="ECO:0000313" key="12">
    <source>
        <dbReference type="Proteomes" id="UP000239720"/>
    </source>
</evidence>
<dbReference type="GO" id="GO:0006313">
    <property type="term" value="P:DNA transposition"/>
    <property type="evidence" value="ECO:0007669"/>
    <property type="project" value="UniProtKB-UniRule"/>
</dbReference>
<evidence type="ECO:0000313" key="8">
    <source>
        <dbReference type="EMBL" id="PQQ65379.1"/>
    </source>
</evidence>
<keyword evidence="3 6" id="KW-0815">Transposition</keyword>
<comment type="similarity">
    <text evidence="2 6">Belongs to the transposase mutator family.</text>
</comment>
<evidence type="ECO:0000313" key="9">
    <source>
        <dbReference type="EMBL" id="PQQ65625.1"/>
    </source>
</evidence>
<dbReference type="Proteomes" id="UP000233534">
    <property type="component" value="Chromosome"/>
</dbReference>
<dbReference type="GO" id="GO:0004803">
    <property type="term" value="F:transposase activity"/>
    <property type="evidence" value="ECO:0007669"/>
    <property type="project" value="UniProtKB-UniRule"/>
</dbReference>
<dbReference type="EMBL" id="CP025197">
    <property type="protein sequence ID" value="AUG56187.1"/>
    <property type="molecule type" value="Genomic_DNA"/>
</dbReference>
<dbReference type="EMBL" id="NEMB01000003">
    <property type="protein sequence ID" value="PQQ65625.1"/>
    <property type="molecule type" value="Genomic_DNA"/>
</dbReference>
<sequence length="406" mass="47567">MSTLSKEQIKAIVKGNNFQSVTDVTNYLKDIFKDIIQELMEAELEEKLGYAKEERSAKNTDNCRNGYSTKTLKSEFGEVEIQIPRDRKGEFEPKIIPKYQRNVSGIEEKIISLYARGMSTRDIGEQLKDLYGVEISAEMVSRITDRIIPEIKEWQQRPLEPIYTFCFMDAIHYKVRDEGRICNRAAYVVIGVNVEGYKDILGIWIGENESSKFWLGVMNDLKNRGVQDVMLFCVDGLTGLKEAINAAFPMAEIQRCIIHQLRNSFKYVSCKDIKAFSNDFKNVYKAINEEVALEKFYELKEKWGKSYPFAIRSWENNWDVLSPFYKFPEEIRKIIYTTNVIEGLHRQYRKVTKSKTMFPSDDSLEKMLYMASKNVIKKWTQRYKNWDRVLNQLIIQYPGRLDNYVS</sequence>
<name>A0A2K9DX98_9FIRM</name>
<evidence type="ECO:0000313" key="10">
    <source>
        <dbReference type="EMBL" id="PQQ66826.1"/>
    </source>
</evidence>
<dbReference type="KEGG" id="hsc:HVS_01085"/>
<dbReference type="PANTHER" id="PTHR33217">
    <property type="entry name" value="TRANSPOSASE FOR INSERTION SEQUENCE ELEMENT IS1081"/>
    <property type="match status" value="1"/>
</dbReference>
<keyword evidence="5 6" id="KW-0233">DNA recombination</keyword>
<dbReference type="NCBIfam" id="NF033543">
    <property type="entry name" value="transpos_IS256"/>
    <property type="match status" value="1"/>
</dbReference>
<reference evidence="7 11" key="1">
    <citation type="submission" date="2017-12" db="EMBL/GenBank/DDBJ databases">
        <title>Complete genome sequence of Herbivorax saccincola GGR1, a novel Cellulosome-producing hydrolytic bacterium in a thermophilic biogas plant, established by Illumina and Nanopore MinION sequencing.</title>
        <authorList>
            <person name="Pechtl A."/>
            <person name="Ruckert C."/>
            <person name="Koeck D.E."/>
            <person name="Maus I."/>
            <person name="Winkler A."/>
            <person name="Kalinowski J."/>
            <person name="Puhler A."/>
            <person name="Schwarz W.W."/>
            <person name="Zverlov V.V."/>
            <person name="Schluter A."/>
            <person name="Liebl W."/>
        </authorList>
    </citation>
    <scope>NUCLEOTIDE SEQUENCE [LARGE SCALE GENOMIC DNA]</scope>
    <source>
        <strain evidence="7">GGR1</strain>
        <strain evidence="11">SR1</strain>
    </source>
</reference>
<accession>A0A2K9DX98</accession>
<dbReference type="OrthoDB" id="9779930at2"/>
<reference evidence="8 12" key="2">
    <citation type="journal article" date="2018" name="Syst. Appl. Microbiol.">
        <title>Characterization and high-quality draft genome sequence of Herbivorax saccincola A7, an anaerobic, alkaliphilic, thermophilic, cellulolytic, and xylanolytic bacterium.</title>
        <authorList>
            <person name="Aikawa S."/>
            <person name="Baramee S."/>
            <person name="Sermsathanaswadi J."/>
            <person name="Thianheng P."/>
            <person name="Tachaapaikoon C."/>
            <person name="Shikata A."/>
            <person name="Waeonukul R."/>
            <person name="Pason P."/>
            <person name="Ratanakhanokchai K."/>
            <person name="Kosugi A."/>
        </authorList>
    </citation>
    <scope>NUCLEOTIDE SEQUENCE [LARGE SCALE GENOMIC DNA]</scope>
    <source>
        <strain evidence="8 12">A7</strain>
    </source>
</reference>
<dbReference type="AlphaFoldDB" id="A0A2K9DX98"/>
<dbReference type="PROSITE" id="PS01007">
    <property type="entry name" value="TRANSPOSASE_MUTATOR"/>
    <property type="match status" value="1"/>
</dbReference>